<dbReference type="EMBL" id="VHQG01000001">
    <property type="protein sequence ID" value="TPW77491.1"/>
    <property type="molecule type" value="Genomic_DNA"/>
</dbReference>
<proteinExistence type="predicted"/>
<organism evidence="1 2">
    <name type="scientific">Schumannella soli</name>
    <dbReference type="NCBI Taxonomy" id="2590779"/>
    <lineage>
        <taxon>Bacteria</taxon>
        <taxon>Bacillati</taxon>
        <taxon>Actinomycetota</taxon>
        <taxon>Actinomycetes</taxon>
        <taxon>Micrococcales</taxon>
        <taxon>Microbacteriaceae</taxon>
        <taxon>Schumannella</taxon>
    </lineage>
</organism>
<sequence>MLLTELLRMRVVEVDGTEVGRVVDARFRIDAQGGARLVGLIVSPHTRAPFLGYERAALDEPLVLDRFLRWLHRGSFLVDWPDVRRLDDDGLHLREGYERRPSTLP</sequence>
<dbReference type="RefSeq" id="WP_141162019.1">
    <property type="nucleotide sequence ID" value="NZ_VHQG01000001.1"/>
</dbReference>
<reference evidence="1 2" key="1">
    <citation type="submission" date="2019-06" db="EMBL/GenBank/DDBJ databases">
        <authorList>
            <person name="Li F."/>
        </authorList>
    </citation>
    <scope>NUCLEOTIDE SEQUENCE [LARGE SCALE GENOMIC DNA]</scope>
    <source>
        <strain evidence="1 2">10F1D-1</strain>
    </source>
</reference>
<dbReference type="AlphaFoldDB" id="A0A506XXK1"/>
<evidence type="ECO:0000313" key="2">
    <source>
        <dbReference type="Proteomes" id="UP000316252"/>
    </source>
</evidence>
<evidence type="ECO:0000313" key="1">
    <source>
        <dbReference type="EMBL" id="TPW77491.1"/>
    </source>
</evidence>
<protein>
    <submittedName>
        <fullName evidence="1">PRC-barrel domain containing protein</fullName>
    </submittedName>
</protein>
<dbReference type="Proteomes" id="UP000316252">
    <property type="component" value="Unassembled WGS sequence"/>
</dbReference>
<dbReference type="OrthoDB" id="3430164at2"/>
<name>A0A506XXK1_9MICO</name>
<comment type="caution">
    <text evidence="1">The sequence shown here is derived from an EMBL/GenBank/DDBJ whole genome shotgun (WGS) entry which is preliminary data.</text>
</comment>
<keyword evidence="2" id="KW-1185">Reference proteome</keyword>
<gene>
    <name evidence="1" type="ORF">FJ657_02070</name>
</gene>
<accession>A0A506XXK1</accession>